<comment type="caution">
    <text evidence="1">The sequence shown here is derived from an EMBL/GenBank/DDBJ whole genome shotgun (WGS) entry which is preliminary data.</text>
</comment>
<evidence type="ECO:0000313" key="1">
    <source>
        <dbReference type="EMBL" id="KAB5546068.1"/>
    </source>
</evidence>
<proteinExistence type="predicted"/>
<accession>A0A5N5LTU7</accession>
<dbReference type="AlphaFoldDB" id="A0A5N5LTU7"/>
<keyword evidence="2" id="KW-1185">Reference proteome</keyword>
<organism evidence="1 2">
    <name type="scientific">Pangasianodon hypophthalmus</name>
    <name type="common">Striped catfish</name>
    <name type="synonym">Helicophagus hypophthalmus</name>
    <dbReference type="NCBI Taxonomy" id="310915"/>
    <lineage>
        <taxon>Eukaryota</taxon>
        <taxon>Metazoa</taxon>
        <taxon>Chordata</taxon>
        <taxon>Craniata</taxon>
        <taxon>Vertebrata</taxon>
        <taxon>Euteleostomi</taxon>
        <taxon>Actinopterygii</taxon>
        <taxon>Neopterygii</taxon>
        <taxon>Teleostei</taxon>
        <taxon>Ostariophysi</taxon>
        <taxon>Siluriformes</taxon>
        <taxon>Pangasiidae</taxon>
        <taxon>Pangasianodon</taxon>
    </lineage>
</organism>
<name>A0A5N5LTU7_PANHP</name>
<protein>
    <submittedName>
        <fullName evidence="1">Uncharacterized protein</fullName>
    </submittedName>
</protein>
<gene>
    <name evidence="1" type="ORF">PHYPO_G00067860</name>
</gene>
<sequence>MLQALEDVYVHHRCGTFWCVTRSSCPPSRSSHLWNHPSSTRSNLSIRCVVCTCSSTHRPRSHSYYPKSPPVTVAYGCRCIEH</sequence>
<evidence type="ECO:0000313" key="2">
    <source>
        <dbReference type="Proteomes" id="UP000327468"/>
    </source>
</evidence>
<reference evidence="1 2" key="1">
    <citation type="submission" date="2019-06" db="EMBL/GenBank/DDBJ databases">
        <title>A chromosome-scale genome assembly of the striped catfish, Pangasianodon hypophthalmus.</title>
        <authorList>
            <person name="Wen M."/>
            <person name="Zahm M."/>
            <person name="Roques C."/>
            <person name="Cabau C."/>
            <person name="Klopp C."/>
            <person name="Donnadieu C."/>
            <person name="Jouanno E."/>
            <person name="Avarre J.-C."/>
            <person name="Campet M."/>
            <person name="Ha T.T.T."/>
            <person name="Dugue R."/>
            <person name="Lampietro C."/>
            <person name="Louis A."/>
            <person name="Herpin A."/>
            <person name="Echchiki A."/>
            <person name="Berthelot C."/>
            <person name="Parey E."/>
            <person name="Roest-Crollius H."/>
            <person name="Braasch I."/>
            <person name="Postlethwait J."/>
            <person name="Bobe J."/>
            <person name="Montfort J."/>
            <person name="Bouchez O."/>
            <person name="Begum T."/>
            <person name="Schartl M."/>
            <person name="Guiguen Y."/>
        </authorList>
    </citation>
    <scope>NUCLEOTIDE SEQUENCE [LARGE SCALE GENOMIC DNA]</scope>
    <source>
        <strain evidence="1 2">Indonesia</strain>
        <tissue evidence="1">Blood</tissue>
    </source>
</reference>
<dbReference type="EMBL" id="VFJC01000017">
    <property type="protein sequence ID" value="KAB5546068.1"/>
    <property type="molecule type" value="Genomic_DNA"/>
</dbReference>
<dbReference type="Proteomes" id="UP000327468">
    <property type="component" value="Chromosome 16"/>
</dbReference>